<evidence type="ECO:0000313" key="3">
    <source>
        <dbReference type="Proteomes" id="UP000543642"/>
    </source>
</evidence>
<keyword evidence="3" id="KW-1185">Reference proteome</keyword>
<accession>A0A7W8M4M4</accession>
<dbReference type="Proteomes" id="UP000543642">
    <property type="component" value="Unassembled WGS sequence"/>
</dbReference>
<name>A0A7W8M4M4_9FIRM</name>
<dbReference type="PROSITE" id="PS50943">
    <property type="entry name" value="HTH_CROC1"/>
    <property type="match status" value="1"/>
</dbReference>
<dbReference type="Pfam" id="PF01381">
    <property type="entry name" value="HTH_3"/>
    <property type="match status" value="1"/>
</dbReference>
<dbReference type="InterPro" id="IPR001387">
    <property type="entry name" value="Cro/C1-type_HTH"/>
</dbReference>
<evidence type="ECO:0000259" key="1">
    <source>
        <dbReference type="PROSITE" id="PS50943"/>
    </source>
</evidence>
<dbReference type="CDD" id="cd00093">
    <property type="entry name" value="HTH_XRE"/>
    <property type="match status" value="1"/>
</dbReference>
<feature type="domain" description="HTH cro/C1-type" evidence="1">
    <location>
        <begin position="14"/>
        <end position="73"/>
    </location>
</feature>
<dbReference type="RefSeq" id="WP_183772585.1">
    <property type="nucleotide sequence ID" value="NZ_JACHFW010000003.1"/>
</dbReference>
<dbReference type="EMBL" id="JACHFW010000003">
    <property type="protein sequence ID" value="MBB5264160.1"/>
    <property type="molecule type" value="Genomic_DNA"/>
</dbReference>
<dbReference type="Gene3D" id="1.10.260.40">
    <property type="entry name" value="lambda repressor-like DNA-binding domains"/>
    <property type="match status" value="1"/>
</dbReference>
<comment type="caution">
    <text evidence="2">The sequence shown here is derived from an EMBL/GenBank/DDBJ whole genome shotgun (WGS) entry which is preliminary data.</text>
</comment>
<reference evidence="2 3" key="1">
    <citation type="submission" date="2020-08" db="EMBL/GenBank/DDBJ databases">
        <title>Genomic Encyclopedia of Type Strains, Phase IV (KMG-IV): sequencing the most valuable type-strain genomes for metagenomic binning, comparative biology and taxonomic classification.</title>
        <authorList>
            <person name="Goeker M."/>
        </authorList>
    </citation>
    <scope>NUCLEOTIDE SEQUENCE [LARGE SCALE GENOMIC DNA]</scope>
    <source>
        <strain evidence="2 3">DSM 106146</strain>
    </source>
</reference>
<protein>
    <submittedName>
        <fullName evidence="2">Transcriptional regulator with XRE-family HTH domain</fullName>
    </submittedName>
</protein>
<dbReference type="SMART" id="SM00530">
    <property type="entry name" value="HTH_XRE"/>
    <property type="match status" value="1"/>
</dbReference>
<evidence type="ECO:0000313" key="2">
    <source>
        <dbReference type="EMBL" id="MBB5264160.1"/>
    </source>
</evidence>
<dbReference type="InterPro" id="IPR010982">
    <property type="entry name" value="Lambda_DNA-bd_dom_sf"/>
</dbReference>
<organism evidence="2 3">
    <name type="scientific">Catenibacillus scindens</name>
    <dbReference type="NCBI Taxonomy" id="673271"/>
    <lineage>
        <taxon>Bacteria</taxon>
        <taxon>Bacillati</taxon>
        <taxon>Bacillota</taxon>
        <taxon>Clostridia</taxon>
        <taxon>Lachnospirales</taxon>
        <taxon>Lachnospiraceae</taxon>
        <taxon>Catenibacillus</taxon>
    </lineage>
</organism>
<dbReference type="SUPFAM" id="SSF47413">
    <property type="entry name" value="lambda repressor-like DNA-binding domains"/>
    <property type="match status" value="1"/>
</dbReference>
<dbReference type="GO" id="GO:0003677">
    <property type="term" value="F:DNA binding"/>
    <property type="evidence" value="ECO:0007669"/>
    <property type="project" value="InterPro"/>
</dbReference>
<sequence>MQKLRNTTTLGNNLRTIRKKCRLTQEQVVARLNLLNIEITRSYYSRYETGELNIPVETIVALRYVFQCSYDELFQNIRPDIQ</sequence>
<dbReference type="AlphaFoldDB" id="A0A7W8M4M4"/>
<gene>
    <name evidence="2" type="ORF">HNP82_001265</name>
</gene>
<proteinExistence type="predicted"/>